<gene>
    <name evidence="6" type="ORF">I5731_15015</name>
</gene>
<dbReference type="Gene3D" id="3.40.50.2300">
    <property type="match status" value="1"/>
</dbReference>
<evidence type="ECO:0000256" key="2">
    <source>
        <dbReference type="ARBA" id="ARBA00023015"/>
    </source>
</evidence>
<dbReference type="PANTHER" id="PTHR44591:SF3">
    <property type="entry name" value="RESPONSE REGULATORY DOMAIN-CONTAINING PROTEIN"/>
    <property type="match status" value="1"/>
</dbReference>
<comment type="caution">
    <text evidence="6">The sequence shown here is derived from an EMBL/GenBank/DDBJ whole genome shotgun (WGS) entry which is preliminary data.</text>
</comment>
<dbReference type="EMBL" id="JADZLT010000052">
    <property type="protein sequence ID" value="MBH0239137.1"/>
    <property type="molecule type" value="Genomic_DNA"/>
</dbReference>
<dbReference type="Proteomes" id="UP000631694">
    <property type="component" value="Unassembled WGS sequence"/>
</dbReference>
<keyword evidence="3" id="KW-0804">Transcription</keyword>
<name>A0A931MZ57_9HYPH</name>
<feature type="domain" description="Response regulatory" evidence="5">
    <location>
        <begin position="20"/>
        <end position="136"/>
    </location>
</feature>
<evidence type="ECO:0000313" key="7">
    <source>
        <dbReference type="Proteomes" id="UP000631694"/>
    </source>
</evidence>
<evidence type="ECO:0000256" key="1">
    <source>
        <dbReference type="ARBA" id="ARBA00022553"/>
    </source>
</evidence>
<keyword evidence="2" id="KW-0805">Transcription regulation</keyword>
<dbReference type="InterPro" id="IPR011006">
    <property type="entry name" value="CheY-like_superfamily"/>
</dbReference>
<dbReference type="GO" id="GO:0000160">
    <property type="term" value="P:phosphorelay signal transduction system"/>
    <property type="evidence" value="ECO:0007669"/>
    <property type="project" value="InterPro"/>
</dbReference>
<dbReference type="SUPFAM" id="SSF52172">
    <property type="entry name" value="CheY-like"/>
    <property type="match status" value="1"/>
</dbReference>
<sequence>MTDPTAAEAAYTYVLDERVRLLAVDDDPILREFATVYLATPSAEVETAASGEEGIEKLQQGHYDLMLIDLDMPGIGGIEAIRRVRADPRLRLLPIIVVTGREDIVSIDRAFDAGATSFVCKPVNWRLLSYQVRYVLRAQKLITAA</sequence>
<dbReference type="SMART" id="SM00448">
    <property type="entry name" value="REC"/>
    <property type="match status" value="1"/>
</dbReference>
<dbReference type="AlphaFoldDB" id="A0A931MZ57"/>
<feature type="modified residue" description="4-aspartylphosphate" evidence="4">
    <location>
        <position position="69"/>
    </location>
</feature>
<accession>A0A931MZ57</accession>
<dbReference type="PANTHER" id="PTHR44591">
    <property type="entry name" value="STRESS RESPONSE REGULATOR PROTEIN 1"/>
    <property type="match status" value="1"/>
</dbReference>
<dbReference type="CDD" id="cd17546">
    <property type="entry name" value="REC_hyHK_CKI1_RcsC-like"/>
    <property type="match status" value="1"/>
</dbReference>
<keyword evidence="1 4" id="KW-0597">Phosphoprotein</keyword>
<dbReference type="Pfam" id="PF00072">
    <property type="entry name" value="Response_reg"/>
    <property type="match status" value="1"/>
</dbReference>
<evidence type="ECO:0000256" key="4">
    <source>
        <dbReference type="PROSITE-ProRule" id="PRU00169"/>
    </source>
</evidence>
<organism evidence="6 7">
    <name type="scientific">Methylobrevis albus</name>
    <dbReference type="NCBI Taxonomy" id="2793297"/>
    <lineage>
        <taxon>Bacteria</taxon>
        <taxon>Pseudomonadati</taxon>
        <taxon>Pseudomonadota</taxon>
        <taxon>Alphaproteobacteria</taxon>
        <taxon>Hyphomicrobiales</taxon>
        <taxon>Pleomorphomonadaceae</taxon>
        <taxon>Methylobrevis</taxon>
    </lineage>
</organism>
<evidence type="ECO:0000259" key="5">
    <source>
        <dbReference type="PROSITE" id="PS50110"/>
    </source>
</evidence>
<dbReference type="InterPro" id="IPR001789">
    <property type="entry name" value="Sig_transdc_resp-reg_receiver"/>
</dbReference>
<proteinExistence type="predicted"/>
<dbReference type="PROSITE" id="PS50110">
    <property type="entry name" value="RESPONSE_REGULATORY"/>
    <property type="match status" value="1"/>
</dbReference>
<reference evidence="6" key="1">
    <citation type="submission" date="2020-12" db="EMBL/GenBank/DDBJ databases">
        <title>Methylobrevis albus sp. nov., isolated from fresh water lack sediment.</title>
        <authorList>
            <person name="Zou Q."/>
        </authorList>
    </citation>
    <scope>NUCLEOTIDE SEQUENCE</scope>
    <source>
        <strain evidence="6">L22</strain>
    </source>
</reference>
<dbReference type="InterPro" id="IPR050595">
    <property type="entry name" value="Bact_response_regulator"/>
</dbReference>
<evidence type="ECO:0000313" key="6">
    <source>
        <dbReference type="EMBL" id="MBH0239137.1"/>
    </source>
</evidence>
<keyword evidence="7" id="KW-1185">Reference proteome</keyword>
<dbReference type="RefSeq" id="WP_197312201.1">
    <property type="nucleotide sequence ID" value="NZ_JADZLT010000052.1"/>
</dbReference>
<evidence type="ECO:0000256" key="3">
    <source>
        <dbReference type="ARBA" id="ARBA00023163"/>
    </source>
</evidence>
<protein>
    <submittedName>
        <fullName evidence="6">Response regulator</fullName>
    </submittedName>
</protein>